<evidence type="ECO:0000313" key="2">
    <source>
        <dbReference type="EMBL" id="KAJ0979731.1"/>
    </source>
</evidence>
<name>A0A9D5CTU9_9LILI</name>
<evidence type="ECO:0000313" key="3">
    <source>
        <dbReference type="Proteomes" id="UP001085076"/>
    </source>
</evidence>
<dbReference type="EMBL" id="JAGGNH010000003">
    <property type="protein sequence ID" value="KAJ0979731.1"/>
    <property type="molecule type" value="Genomic_DNA"/>
</dbReference>
<evidence type="ECO:0000256" key="1">
    <source>
        <dbReference type="SAM" id="MobiDB-lite"/>
    </source>
</evidence>
<organism evidence="2 3">
    <name type="scientific">Dioscorea zingiberensis</name>
    <dbReference type="NCBI Taxonomy" id="325984"/>
    <lineage>
        <taxon>Eukaryota</taxon>
        <taxon>Viridiplantae</taxon>
        <taxon>Streptophyta</taxon>
        <taxon>Embryophyta</taxon>
        <taxon>Tracheophyta</taxon>
        <taxon>Spermatophyta</taxon>
        <taxon>Magnoliopsida</taxon>
        <taxon>Liliopsida</taxon>
        <taxon>Dioscoreales</taxon>
        <taxon>Dioscoreaceae</taxon>
        <taxon>Dioscorea</taxon>
    </lineage>
</organism>
<reference evidence="2" key="1">
    <citation type="submission" date="2021-03" db="EMBL/GenBank/DDBJ databases">
        <authorList>
            <person name="Li Z."/>
            <person name="Yang C."/>
        </authorList>
    </citation>
    <scope>NUCLEOTIDE SEQUENCE</scope>
    <source>
        <strain evidence="2">Dzin_1.0</strain>
        <tissue evidence="2">Leaf</tissue>
    </source>
</reference>
<gene>
    <name evidence="2" type="ORF">J5N97_015205</name>
</gene>
<sequence>MCDEYNQCAAIERTLFVNHIACVRCKHTNTVGIPPVLNADLEDLWHHYDSVGQVVNVREECETADPVEQGLETSSRHRKQVVSMPSFH</sequence>
<dbReference type="Proteomes" id="UP001085076">
    <property type="component" value="Miscellaneous, Linkage group lg03"/>
</dbReference>
<protein>
    <submittedName>
        <fullName evidence="2">Uncharacterized protein</fullName>
    </submittedName>
</protein>
<dbReference type="AlphaFoldDB" id="A0A9D5CTU9"/>
<reference evidence="2" key="2">
    <citation type="journal article" date="2022" name="Hortic Res">
        <title>The genome of Dioscorea zingiberensis sheds light on the biosynthesis, origin and evolution of the medicinally important diosgenin saponins.</title>
        <authorList>
            <person name="Li Y."/>
            <person name="Tan C."/>
            <person name="Li Z."/>
            <person name="Guo J."/>
            <person name="Li S."/>
            <person name="Chen X."/>
            <person name="Wang C."/>
            <person name="Dai X."/>
            <person name="Yang H."/>
            <person name="Song W."/>
            <person name="Hou L."/>
            <person name="Xu J."/>
            <person name="Tong Z."/>
            <person name="Xu A."/>
            <person name="Yuan X."/>
            <person name="Wang W."/>
            <person name="Yang Q."/>
            <person name="Chen L."/>
            <person name="Sun Z."/>
            <person name="Wang K."/>
            <person name="Pan B."/>
            <person name="Chen J."/>
            <person name="Bao Y."/>
            <person name="Liu F."/>
            <person name="Qi X."/>
            <person name="Gang D.R."/>
            <person name="Wen J."/>
            <person name="Li J."/>
        </authorList>
    </citation>
    <scope>NUCLEOTIDE SEQUENCE</scope>
    <source>
        <strain evidence="2">Dzin_1.0</strain>
    </source>
</reference>
<comment type="caution">
    <text evidence="2">The sequence shown here is derived from an EMBL/GenBank/DDBJ whole genome shotgun (WGS) entry which is preliminary data.</text>
</comment>
<proteinExistence type="predicted"/>
<feature type="region of interest" description="Disordered" evidence="1">
    <location>
        <begin position="65"/>
        <end position="88"/>
    </location>
</feature>
<accession>A0A9D5CTU9</accession>
<keyword evidence="3" id="KW-1185">Reference proteome</keyword>